<keyword evidence="2" id="KW-1185">Reference proteome</keyword>
<dbReference type="Proteomes" id="UP001057998">
    <property type="component" value="Chromosome 2"/>
</dbReference>
<sequence>MIEWPCVFHLEGDDELIYLASESEFMNETASLIWGESDRVIDSTGQSYGLLSAEAGQIELNPLGHRLTLSEVTALVQAHEFAKAEVCLTKIQFPSISEAISSVS</sequence>
<dbReference type="EMBL" id="CP101509">
    <property type="protein sequence ID" value="UTV30267.1"/>
    <property type="molecule type" value="Genomic_DNA"/>
</dbReference>
<evidence type="ECO:0000313" key="2">
    <source>
        <dbReference type="Proteomes" id="UP001057998"/>
    </source>
</evidence>
<accession>A0ABY5GNZ2</accession>
<organism evidence="1 2">
    <name type="scientific">Photobacterium atrarenae</name>
    <dbReference type="NCBI Taxonomy" id="865757"/>
    <lineage>
        <taxon>Bacteria</taxon>
        <taxon>Pseudomonadati</taxon>
        <taxon>Pseudomonadota</taxon>
        <taxon>Gammaproteobacteria</taxon>
        <taxon>Vibrionales</taxon>
        <taxon>Vibrionaceae</taxon>
        <taxon>Photobacterium</taxon>
    </lineage>
</organism>
<protein>
    <submittedName>
        <fullName evidence="1">DUF4144 domain-containing protein</fullName>
    </submittedName>
</protein>
<dbReference type="Gene3D" id="2.40.10.320">
    <property type="entry name" value="Uncharacterised protein PF13642 yp_926445, N-terminal domain"/>
    <property type="match status" value="1"/>
</dbReference>
<reference evidence="1" key="1">
    <citation type="submission" date="2022-07" db="EMBL/GenBank/DDBJ databases">
        <title>Genome sequencing of Photobacterium atrarenae GJH2-4.</title>
        <authorList>
            <person name="Park S.-J."/>
        </authorList>
    </citation>
    <scope>NUCLEOTIDE SEQUENCE</scope>
    <source>
        <strain evidence="1">GJH2-4</strain>
    </source>
</reference>
<proteinExistence type="predicted"/>
<dbReference type="Pfam" id="PF13642">
    <property type="entry name" value="DUF4144"/>
    <property type="match status" value="1"/>
</dbReference>
<dbReference type="InterPro" id="IPR025284">
    <property type="entry name" value="DUF4144"/>
</dbReference>
<evidence type="ECO:0000313" key="1">
    <source>
        <dbReference type="EMBL" id="UTV30267.1"/>
    </source>
</evidence>
<dbReference type="RefSeq" id="WP_255391613.1">
    <property type="nucleotide sequence ID" value="NZ_CP101509.1"/>
</dbReference>
<gene>
    <name evidence="1" type="ORF">NNL38_16955</name>
</gene>
<name>A0ABY5GNZ2_9GAMM</name>